<comment type="caution">
    <text evidence="1">The sequence shown here is derived from an EMBL/GenBank/DDBJ whole genome shotgun (WGS) entry which is preliminary data.</text>
</comment>
<organism evidence="1 2">
    <name type="scientific">Ceratitis capitata</name>
    <name type="common">Mediterranean fruit fly</name>
    <name type="synonym">Tephritis capitata</name>
    <dbReference type="NCBI Taxonomy" id="7213"/>
    <lineage>
        <taxon>Eukaryota</taxon>
        <taxon>Metazoa</taxon>
        <taxon>Ecdysozoa</taxon>
        <taxon>Arthropoda</taxon>
        <taxon>Hexapoda</taxon>
        <taxon>Insecta</taxon>
        <taxon>Pterygota</taxon>
        <taxon>Neoptera</taxon>
        <taxon>Endopterygota</taxon>
        <taxon>Diptera</taxon>
        <taxon>Brachycera</taxon>
        <taxon>Muscomorpha</taxon>
        <taxon>Tephritoidea</taxon>
        <taxon>Tephritidae</taxon>
        <taxon>Ceratitis</taxon>
        <taxon>Ceratitis</taxon>
    </lineage>
</organism>
<evidence type="ECO:0000313" key="2">
    <source>
        <dbReference type="Proteomes" id="UP000606786"/>
    </source>
</evidence>
<accession>A0A811UVH8</accession>
<name>A0A811UVH8_CERCA</name>
<evidence type="ECO:0000313" key="1">
    <source>
        <dbReference type="EMBL" id="CAD7003189.1"/>
    </source>
</evidence>
<dbReference type="Proteomes" id="UP000606786">
    <property type="component" value="Unassembled WGS sequence"/>
</dbReference>
<gene>
    <name evidence="1" type="ORF">CCAP1982_LOCUS11651</name>
</gene>
<dbReference type="EMBL" id="CAJHJT010000034">
    <property type="protein sequence ID" value="CAD7003189.1"/>
    <property type="molecule type" value="Genomic_DNA"/>
</dbReference>
<dbReference type="AlphaFoldDB" id="A0A811UVH8"/>
<keyword evidence="2" id="KW-1185">Reference proteome</keyword>
<protein>
    <submittedName>
        <fullName evidence="1">(Mediterranean fruit fly) hypothetical protein</fullName>
    </submittedName>
</protein>
<sequence length="254" mass="29581">MSTKSYSFMRNDLGFALPSKSSLLHWRPIRYVVPGLNANVLLNLSKVIDIMSDIQPIYVILFDEVIIKSDLVNNRVSDLLDGFEKKVSSCEDDDDVNLHWDLNPEDHHLEDREIGNQQEQLILEDIEIADENFESNSDDAEVQVQRYYTGYGIYQKIMCKLQCQKCTAIMAKTQSDINSHSEALIRAKNFKGDNYLRLVNTDNRVFEVCRLQMMWYSQLFSKYSHYSGVRRRMSSVIKEKTVEVFPEWLSPTED</sequence>
<reference evidence="1" key="1">
    <citation type="submission" date="2020-11" db="EMBL/GenBank/DDBJ databases">
        <authorList>
            <person name="Whitehead M."/>
        </authorList>
    </citation>
    <scope>NUCLEOTIDE SEQUENCE</scope>
    <source>
        <strain evidence="1">EGII</strain>
    </source>
</reference>
<proteinExistence type="predicted"/>